<dbReference type="GO" id="GO:0003700">
    <property type="term" value="F:DNA-binding transcription factor activity"/>
    <property type="evidence" value="ECO:0007669"/>
    <property type="project" value="UniProtKB-UniRule"/>
</dbReference>
<evidence type="ECO:0000256" key="2">
    <source>
        <dbReference type="ARBA" id="ARBA00008316"/>
    </source>
</evidence>
<dbReference type="GO" id="GO:0006526">
    <property type="term" value="P:L-arginine biosynthetic process"/>
    <property type="evidence" value="ECO:0007669"/>
    <property type="project" value="UniProtKB-UniPathway"/>
</dbReference>
<keyword evidence="7" id="KW-0055">Arginine biosynthesis</keyword>
<dbReference type="InterPro" id="IPR020900">
    <property type="entry name" value="Arg_repress_DNA-bd"/>
</dbReference>
<dbReference type="PANTHER" id="PTHR34471">
    <property type="entry name" value="ARGININE REPRESSOR"/>
    <property type="match status" value="1"/>
</dbReference>
<dbReference type="GO" id="GO:0051259">
    <property type="term" value="P:protein complex oligomerization"/>
    <property type="evidence" value="ECO:0007669"/>
    <property type="project" value="InterPro"/>
</dbReference>
<sequence length="170" mass="19164">MKANQEAKGTRINMKKEARQSKIEQIINQYTITTQDELMEKLRVAGITVTQATLSRDIREMQIVKQPDSSGNSRYMIFKSGNQNEIERMYRMINGTVTDIRQIEFVNVIHTQPSYANPLAAVIDDLHMDNVSGTLAGYDTIVTFSPSVDAAHEIHDLVTKHANPDLLVSE</sequence>
<dbReference type="Proteomes" id="UP000051957">
    <property type="component" value="Unassembled WGS sequence"/>
</dbReference>
<keyword evidence="7" id="KW-0678">Repressor</keyword>
<dbReference type="HAMAP" id="MF_00173">
    <property type="entry name" value="Arg_repressor"/>
    <property type="match status" value="1"/>
</dbReference>
<name>A0A0R1Z6V2_9LACO</name>
<reference evidence="10 11" key="1">
    <citation type="journal article" date="2015" name="Genome Announc.">
        <title>Expanding the biotechnology potential of lactobacilli through comparative genomics of 213 strains and associated genera.</title>
        <authorList>
            <person name="Sun Z."/>
            <person name="Harris H.M."/>
            <person name="McCann A."/>
            <person name="Guo C."/>
            <person name="Argimon S."/>
            <person name="Zhang W."/>
            <person name="Yang X."/>
            <person name="Jeffery I.B."/>
            <person name="Cooney J.C."/>
            <person name="Kagawa T.F."/>
            <person name="Liu W."/>
            <person name="Song Y."/>
            <person name="Salvetti E."/>
            <person name="Wrobel A."/>
            <person name="Rasinkangas P."/>
            <person name="Parkhill J."/>
            <person name="Rea M.C."/>
            <person name="O'Sullivan O."/>
            <person name="Ritari J."/>
            <person name="Douillard F.P."/>
            <person name="Paul Ross R."/>
            <person name="Yang R."/>
            <person name="Briner A.E."/>
            <person name="Felis G.E."/>
            <person name="de Vos W.M."/>
            <person name="Barrangou R."/>
            <person name="Klaenhammer T.R."/>
            <person name="Caufield P.W."/>
            <person name="Cui Y."/>
            <person name="Zhang H."/>
            <person name="O'Toole P.W."/>
        </authorList>
    </citation>
    <scope>NUCLEOTIDE SEQUENCE [LARGE SCALE GENOMIC DNA]</scope>
    <source>
        <strain evidence="10 11">DSM 5707</strain>
    </source>
</reference>
<evidence type="ECO:0000313" key="11">
    <source>
        <dbReference type="Proteomes" id="UP000051957"/>
    </source>
</evidence>
<organism evidence="10 11">
    <name type="scientific">Lentilactobacillus parabuchneri DSM 5707 = NBRC 107865</name>
    <dbReference type="NCBI Taxonomy" id="1423784"/>
    <lineage>
        <taxon>Bacteria</taxon>
        <taxon>Bacillati</taxon>
        <taxon>Bacillota</taxon>
        <taxon>Bacilli</taxon>
        <taxon>Lactobacillales</taxon>
        <taxon>Lactobacillaceae</taxon>
        <taxon>Lentilactobacillus</taxon>
    </lineage>
</organism>
<dbReference type="GO" id="GO:0003677">
    <property type="term" value="F:DNA binding"/>
    <property type="evidence" value="ECO:0007669"/>
    <property type="project" value="UniProtKB-KW"/>
</dbReference>
<keyword evidence="7" id="KW-0028">Amino-acid biosynthesis</keyword>
<keyword evidence="4 7" id="KW-0805">Transcription regulation</keyword>
<evidence type="ECO:0000256" key="1">
    <source>
        <dbReference type="ARBA" id="ARBA00004496"/>
    </source>
</evidence>
<comment type="caution">
    <text evidence="10">The sequence shown here is derived from an EMBL/GenBank/DDBJ whole genome shotgun (WGS) entry which is preliminary data.</text>
</comment>
<keyword evidence="6 7" id="KW-0804">Transcription</keyword>
<dbReference type="Gene3D" id="3.30.1360.40">
    <property type="match status" value="1"/>
</dbReference>
<dbReference type="GO" id="GO:0005737">
    <property type="term" value="C:cytoplasm"/>
    <property type="evidence" value="ECO:0007669"/>
    <property type="project" value="UniProtKB-SubCell"/>
</dbReference>
<evidence type="ECO:0000259" key="9">
    <source>
        <dbReference type="Pfam" id="PF02863"/>
    </source>
</evidence>
<dbReference type="InterPro" id="IPR036388">
    <property type="entry name" value="WH-like_DNA-bd_sf"/>
</dbReference>
<feature type="domain" description="Arginine repressor DNA-binding" evidence="8">
    <location>
        <begin position="14"/>
        <end position="80"/>
    </location>
</feature>
<comment type="function">
    <text evidence="7">Regulates arginine biosynthesis genes.</text>
</comment>
<dbReference type="PRINTS" id="PR01467">
    <property type="entry name" value="ARGREPRESSOR"/>
</dbReference>
<dbReference type="InterPro" id="IPR036251">
    <property type="entry name" value="Arg_repress_C_sf"/>
</dbReference>
<evidence type="ECO:0000256" key="7">
    <source>
        <dbReference type="HAMAP-Rule" id="MF_00173"/>
    </source>
</evidence>
<dbReference type="Pfam" id="PF02863">
    <property type="entry name" value="Arg_repressor_C"/>
    <property type="match status" value="1"/>
</dbReference>
<dbReference type="Pfam" id="PF01316">
    <property type="entry name" value="Arg_repressor"/>
    <property type="match status" value="1"/>
</dbReference>
<dbReference type="UniPathway" id="UPA00068"/>
<dbReference type="AlphaFoldDB" id="A0A0R1Z6V2"/>
<evidence type="ECO:0000259" key="8">
    <source>
        <dbReference type="Pfam" id="PF01316"/>
    </source>
</evidence>
<proteinExistence type="inferred from homology"/>
<dbReference type="PANTHER" id="PTHR34471:SF1">
    <property type="entry name" value="ARGININE REPRESSOR"/>
    <property type="match status" value="1"/>
</dbReference>
<dbReference type="InterPro" id="IPR020899">
    <property type="entry name" value="Arg_repress_C"/>
</dbReference>
<comment type="pathway">
    <text evidence="7">Amino-acid biosynthesis; L-arginine biosynthesis [regulation].</text>
</comment>
<keyword evidence="3 7" id="KW-0963">Cytoplasm</keyword>
<dbReference type="GO" id="GO:1900079">
    <property type="term" value="P:regulation of arginine biosynthetic process"/>
    <property type="evidence" value="ECO:0007669"/>
    <property type="project" value="UniProtKB-UniRule"/>
</dbReference>
<dbReference type="GO" id="GO:0034618">
    <property type="term" value="F:arginine binding"/>
    <property type="evidence" value="ECO:0007669"/>
    <property type="project" value="InterPro"/>
</dbReference>
<dbReference type="EMBL" id="AZGK01000004">
    <property type="protein sequence ID" value="KRM46803.1"/>
    <property type="molecule type" value="Genomic_DNA"/>
</dbReference>
<accession>A0A0R1Z6V2</accession>
<dbReference type="SUPFAM" id="SSF46785">
    <property type="entry name" value="Winged helix' DNA-binding domain"/>
    <property type="match status" value="1"/>
</dbReference>
<comment type="similarity">
    <text evidence="2 7">Belongs to the ArgR family.</text>
</comment>
<comment type="subcellular location">
    <subcellularLocation>
        <location evidence="1 7">Cytoplasm</location>
    </subcellularLocation>
</comment>
<gene>
    <name evidence="7" type="primary">argR</name>
    <name evidence="10" type="ORF">FC51_GL001714</name>
</gene>
<evidence type="ECO:0000256" key="3">
    <source>
        <dbReference type="ARBA" id="ARBA00022490"/>
    </source>
</evidence>
<dbReference type="SUPFAM" id="SSF55252">
    <property type="entry name" value="C-terminal domain of arginine repressor"/>
    <property type="match status" value="1"/>
</dbReference>
<keyword evidence="5 7" id="KW-0238">DNA-binding</keyword>
<evidence type="ECO:0000256" key="5">
    <source>
        <dbReference type="ARBA" id="ARBA00023125"/>
    </source>
</evidence>
<protein>
    <recommendedName>
        <fullName evidence="7">Arginine repressor</fullName>
    </recommendedName>
</protein>
<evidence type="ECO:0000256" key="4">
    <source>
        <dbReference type="ARBA" id="ARBA00023015"/>
    </source>
</evidence>
<feature type="domain" description="Arginine repressor C-terminal" evidence="9">
    <location>
        <begin position="95"/>
        <end position="158"/>
    </location>
</feature>
<dbReference type="InterPro" id="IPR001669">
    <property type="entry name" value="Arg_repress"/>
</dbReference>
<evidence type="ECO:0000256" key="6">
    <source>
        <dbReference type="ARBA" id="ARBA00023163"/>
    </source>
</evidence>
<dbReference type="PATRIC" id="fig|1423784.4.peg.1749"/>
<dbReference type="Gene3D" id="1.10.10.10">
    <property type="entry name" value="Winged helix-like DNA-binding domain superfamily/Winged helix DNA-binding domain"/>
    <property type="match status" value="1"/>
</dbReference>
<evidence type="ECO:0000313" key="10">
    <source>
        <dbReference type="EMBL" id="KRM46803.1"/>
    </source>
</evidence>
<dbReference type="InterPro" id="IPR036390">
    <property type="entry name" value="WH_DNA-bd_sf"/>
</dbReference>